<name>A0A6P1ZKZ8_9BACT</name>
<dbReference type="AlphaFoldDB" id="A0A6P1ZKZ8"/>
<keyword evidence="1" id="KW-0812">Transmembrane</keyword>
<reference evidence="4 7" key="2">
    <citation type="submission" date="2019-04" db="EMBL/GenBank/DDBJ databases">
        <title>Isolation and culture of sulfate reducing bacteria from the cold seep of the South China Sea.</title>
        <authorList>
            <person name="Sun C."/>
            <person name="Liu R."/>
        </authorList>
    </citation>
    <scope>NUCLEOTIDE SEQUENCE [LARGE SCALE GENOMIC DNA]</scope>
    <source>
        <strain evidence="4 7">CS1</strain>
    </source>
</reference>
<keyword evidence="7" id="KW-1185">Reference proteome</keyword>
<dbReference type="InterPro" id="IPR046711">
    <property type="entry name" value="DUF6784"/>
</dbReference>
<proteinExistence type="predicted"/>
<feature type="transmembrane region" description="Helical" evidence="1">
    <location>
        <begin position="569"/>
        <end position="591"/>
    </location>
</feature>
<dbReference type="OrthoDB" id="5428060at2"/>
<feature type="transmembrane region" description="Helical" evidence="1">
    <location>
        <begin position="335"/>
        <end position="352"/>
    </location>
</feature>
<dbReference type="Proteomes" id="UP000434052">
    <property type="component" value="Unassembled WGS sequence"/>
</dbReference>
<feature type="transmembrane region" description="Helical" evidence="1">
    <location>
        <begin position="43"/>
        <end position="63"/>
    </location>
</feature>
<feature type="transmembrane region" description="Helical" evidence="1">
    <location>
        <begin position="264"/>
        <end position="286"/>
    </location>
</feature>
<feature type="transmembrane region" description="Helical" evidence="1">
    <location>
        <begin position="12"/>
        <end position="31"/>
    </location>
</feature>
<evidence type="ECO:0000259" key="3">
    <source>
        <dbReference type="Pfam" id="PF20581"/>
    </source>
</evidence>
<accession>A0A6P1ZKZ8</accession>
<feature type="transmembrane region" description="Helical" evidence="1">
    <location>
        <begin position="75"/>
        <end position="97"/>
    </location>
</feature>
<feature type="transmembrane region" description="Helical" evidence="1">
    <location>
        <begin position="293"/>
        <end position="315"/>
    </location>
</feature>
<feature type="transmembrane region" description="Helical" evidence="1">
    <location>
        <begin position="223"/>
        <end position="244"/>
    </location>
</feature>
<keyword evidence="1" id="KW-0472">Membrane</keyword>
<evidence type="ECO:0000313" key="4">
    <source>
        <dbReference type="EMBL" id="QJT07501.1"/>
    </source>
</evidence>
<dbReference type="EMBL" id="CP039543">
    <property type="protein sequence ID" value="QJT07501.1"/>
    <property type="molecule type" value="Genomic_DNA"/>
</dbReference>
<feature type="domain" description="DUF6784" evidence="2">
    <location>
        <begin position="573"/>
        <end position="670"/>
    </location>
</feature>
<feature type="domain" description="DUF6785" evidence="3">
    <location>
        <begin position="6"/>
        <end position="536"/>
    </location>
</feature>
<evidence type="ECO:0000259" key="2">
    <source>
        <dbReference type="Pfam" id="PF20580"/>
    </source>
</evidence>
<reference evidence="5 6" key="1">
    <citation type="submission" date="2018-06" db="EMBL/GenBank/DDBJ databases">
        <title>Complete genome of Desulfovibrio marinus P48SEP.</title>
        <authorList>
            <person name="Crispim J.S."/>
            <person name="Vidigal P.M.P."/>
            <person name="Silva L.C.F."/>
            <person name="Araujo L.C."/>
            <person name="Laguardia C.N."/>
            <person name="Dias R.S."/>
            <person name="Sousa M.P."/>
            <person name="Paula S.O."/>
            <person name="Silva C."/>
        </authorList>
    </citation>
    <scope>NUCLEOTIDE SEQUENCE [LARGE SCALE GENOMIC DNA]</scope>
    <source>
        <strain evidence="5 6">P48SEP</strain>
    </source>
</reference>
<feature type="transmembrane region" description="Helical" evidence="1">
    <location>
        <begin position="164"/>
        <end position="185"/>
    </location>
</feature>
<sequence length="672" mass="75330">MTRPIRLRSYLLGAGFGLAITAVTPYSNAYLGGTPLGGGHFPLAPFFIISWMFLFCAVIARLFKGYKLLTGMEMLVTWILMVVVSGISYTGLARTFFFNITAPYYFANAANRWQEVLQPLLPHGWYPSDPAAIETLYNGLQNGRDMGVFEVLSQVPWAVWLPPLFTWGVFILICYGVMLCLVNLFGNQWVVNERVNFPLLRLPQMMAESFDEGAFGKFLGNKYLLLGFILVVFLHTVNGLNFYYPTIPPLPTLFIAGSYFPKFGLFSGFHKLKIYIYPAFIGFAFLTTRQISFSFWFFFLLGGLSYGLFSAMGIQVPAAALGTTFGPSLARPEEAQVIGATVVFFFFLVWLGRQHFYHVMLRGLGLRRKAERAEEGTLDERGLDQHSAEWFPSPIAFWGAVVGLAGLSVWCWVFGMPPLPAIVTPIILFAFSIVASRVVCQGGIPYFTLTAAPLDGALSMFGSKFFGGVGLVVAMAMQKMLFLDLRESLMPSLFHASKVSEEVKARRLFFLGLVAVLAAAVAVSFLSMLFLAHKYGIRDLRLDWASRTTATVYENVQRLIEVPTEGSRWVMNFSIMGAGVMLFLVLMYYRFVWWPIHPLGYLMAYSSAMDILWFSFFVGWLCNHLCLHYGGTELFRKVRNVFLGFILADFLMGGLFAIIGLITGMSYQVFPV</sequence>
<evidence type="ECO:0000313" key="7">
    <source>
        <dbReference type="Proteomes" id="UP000503251"/>
    </source>
</evidence>
<keyword evidence="1" id="KW-1133">Transmembrane helix</keyword>
<evidence type="ECO:0000313" key="5">
    <source>
        <dbReference type="EMBL" id="TVM34585.1"/>
    </source>
</evidence>
<dbReference type="Pfam" id="PF20581">
    <property type="entry name" value="DUF6785"/>
    <property type="match status" value="1"/>
</dbReference>
<dbReference type="Pfam" id="PF20580">
    <property type="entry name" value="DUF6784"/>
    <property type="match status" value="1"/>
</dbReference>
<dbReference type="RefSeq" id="WP_144304906.1">
    <property type="nucleotide sequence ID" value="NZ_CP039543.1"/>
</dbReference>
<feature type="transmembrane region" description="Helical" evidence="1">
    <location>
        <begin position="421"/>
        <end position="440"/>
    </location>
</feature>
<feature type="transmembrane region" description="Helical" evidence="1">
    <location>
        <begin position="508"/>
        <end position="532"/>
    </location>
</feature>
<feature type="transmembrane region" description="Helical" evidence="1">
    <location>
        <begin position="641"/>
        <end position="662"/>
    </location>
</feature>
<feature type="transmembrane region" description="Helical" evidence="1">
    <location>
        <begin position="395"/>
        <end position="415"/>
    </location>
</feature>
<dbReference type="InterPro" id="IPR046712">
    <property type="entry name" value="DUF6785"/>
</dbReference>
<dbReference type="Proteomes" id="UP000503251">
    <property type="component" value="Chromosome"/>
</dbReference>
<gene>
    <name evidence="5" type="ORF">DQK91_08415</name>
    <name evidence="4" type="ORF">E8L03_00575</name>
</gene>
<evidence type="ECO:0000256" key="1">
    <source>
        <dbReference type="SAM" id="Phobius"/>
    </source>
</evidence>
<organism evidence="5 6">
    <name type="scientific">Oceanidesulfovibrio marinus</name>
    <dbReference type="NCBI Taxonomy" id="370038"/>
    <lineage>
        <taxon>Bacteria</taxon>
        <taxon>Pseudomonadati</taxon>
        <taxon>Thermodesulfobacteriota</taxon>
        <taxon>Desulfovibrionia</taxon>
        <taxon>Desulfovibrionales</taxon>
        <taxon>Desulfovibrionaceae</taxon>
        <taxon>Oceanidesulfovibrio</taxon>
    </lineage>
</organism>
<protein>
    <submittedName>
        <fullName evidence="5">Uncharacterized protein</fullName>
    </submittedName>
</protein>
<feature type="transmembrane region" description="Helical" evidence="1">
    <location>
        <begin position="461"/>
        <end position="482"/>
    </location>
</feature>
<dbReference type="EMBL" id="QMIF01000004">
    <property type="protein sequence ID" value="TVM34585.1"/>
    <property type="molecule type" value="Genomic_DNA"/>
</dbReference>
<evidence type="ECO:0000313" key="6">
    <source>
        <dbReference type="Proteomes" id="UP000434052"/>
    </source>
</evidence>